<reference evidence="2 3" key="1">
    <citation type="submission" date="2020-10" db="EMBL/GenBank/DDBJ databases">
        <title>Plant Genome Project.</title>
        <authorList>
            <person name="Zhang R.-G."/>
        </authorList>
    </citation>
    <scope>NUCLEOTIDE SEQUENCE [LARGE SCALE GENOMIC DNA]</scope>
    <source>
        <strain evidence="2">FAFU-HL-1</strain>
        <tissue evidence="2">Leaf</tissue>
    </source>
</reference>
<evidence type="ECO:0000313" key="3">
    <source>
        <dbReference type="Proteomes" id="UP000657918"/>
    </source>
</evidence>
<organism evidence="2 3">
    <name type="scientific">Salix dunnii</name>
    <dbReference type="NCBI Taxonomy" id="1413687"/>
    <lineage>
        <taxon>Eukaryota</taxon>
        <taxon>Viridiplantae</taxon>
        <taxon>Streptophyta</taxon>
        <taxon>Embryophyta</taxon>
        <taxon>Tracheophyta</taxon>
        <taxon>Spermatophyta</taxon>
        <taxon>Magnoliopsida</taxon>
        <taxon>eudicotyledons</taxon>
        <taxon>Gunneridae</taxon>
        <taxon>Pentapetalae</taxon>
        <taxon>rosids</taxon>
        <taxon>fabids</taxon>
        <taxon>Malpighiales</taxon>
        <taxon>Salicaceae</taxon>
        <taxon>Saliceae</taxon>
        <taxon>Salix</taxon>
    </lineage>
</organism>
<comment type="caution">
    <text evidence="2">The sequence shown here is derived from an EMBL/GenBank/DDBJ whole genome shotgun (WGS) entry which is preliminary data.</text>
</comment>
<dbReference type="AlphaFoldDB" id="A0A835JAV5"/>
<dbReference type="EMBL" id="JADGMS010000016">
    <property type="protein sequence ID" value="KAF9666733.1"/>
    <property type="molecule type" value="Genomic_DNA"/>
</dbReference>
<sequence length="87" mass="9976">MQFLKQSDHSGAINDNKPGSSVNPGLEPYLHRCSLILTEVHTHARVWADYIDNKGDRSYSGGENFEDIYLEIIPSYSFFYSFETLEI</sequence>
<protein>
    <submittedName>
        <fullName evidence="2">Uncharacterized protein</fullName>
    </submittedName>
</protein>
<keyword evidence="3" id="KW-1185">Reference proteome</keyword>
<name>A0A835JAV5_9ROSI</name>
<evidence type="ECO:0000256" key="1">
    <source>
        <dbReference type="SAM" id="MobiDB-lite"/>
    </source>
</evidence>
<accession>A0A835JAV5</accession>
<feature type="region of interest" description="Disordered" evidence="1">
    <location>
        <begin position="1"/>
        <end position="23"/>
    </location>
</feature>
<evidence type="ECO:0000313" key="2">
    <source>
        <dbReference type="EMBL" id="KAF9666733.1"/>
    </source>
</evidence>
<proteinExistence type="predicted"/>
<dbReference type="Proteomes" id="UP000657918">
    <property type="component" value="Chromosome 16"/>
</dbReference>
<gene>
    <name evidence="2" type="ORF">SADUNF_Sadunf16G0259400</name>
</gene>